<evidence type="ECO:0000256" key="3">
    <source>
        <dbReference type="ARBA" id="ARBA00029447"/>
    </source>
</evidence>
<evidence type="ECO:0000259" key="8">
    <source>
        <dbReference type="PROSITE" id="PS50111"/>
    </source>
</evidence>
<evidence type="ECO:0000313" key="10">
    <source>
        <dbReference type="EMBL" id="SDM44335.1"/>
    </source>
</evidence>
<keyword evidence="7" id="KW-0472">Membrane</keyword>
<feature type="domain" description="HAMP" evidence="9">
    <location>
        <begin position="339"/>
        <end position="391"/>
    </location>
</feature>
<dbReference type="Proteomes" id="UP000182146">
    <property type="component" value="Unassembled WGS sequence"/>
</dbReference>
<keyword evidence="7" id="KW-1133">Transmembrane helix</keyword>
<accession>A0A1G9TB26</accession>
<comment type="similarity">
    <text evidence="3">Belongs to the methyl-accepting chemotaxis (MCP) protein family.</text>
</comment>
<organism evidence="10 11">
    <name type="scientific">Geoalkalibacter ferrihydriticus</name>
    <dbReference type="NCBI Taxonomy" id="392333"/>
    <lineage>
        <taxon>Bacteria</taxon>
        <taxon>Pseudomonadati</taxon>
        <taxon>Thermodesulfobacteriota</taxon>
        <taxon>Desulfuromonadia</taxon>
        <taxon>Desulfuromonadales</taxon>
        <taxon>Geoalkalibacteraceae</taxon>
        <taxon>Geoalkalibacter</taxon>
    </lineage>
</organism>
<comment type="subcellular location">
    <subcellularLocation>
        <location evidence="1">Membrane</location>
    </subcellularLocation>
</comment>
<feature type="region of interest" description="Disordered" evidence="6">
    <location>
        <begin position="469"/>
        <end position="503"/>
    </location>
</feature>
<dbReference type="CDD" id="cd11386">
    <property type="entry name" value="MCP_signal"/>
    <property type="match status" value="1"/>
</dbReference>
<dbReference type="FunFam" id="1.10.287.950:FF:000001">
    <property type="entry name" value="Methyl-accepting chemotaxis sensory transducer"/>
    <property type="match status" value="1"/>
</dbReference>
<evidence type="ECO:0000256" key="2">
    <source>
        <dbReference type="ARBA" id="ARBA00022481"/>
    </source>
</evidence>
<dbReference type="InterPro" id="IPR003660">
    <property type="entry name" value="HAMP_dom"/>
</dbReference>
<keyword evidence="4" id="KW-0807">Transducer</keyword>
<dbReference type="PROSITE" id="PS50111">
    <property type="entry name" value="CHEMOTAXIS_TRANSDUC_2"/>
    <property type="match status" value="1"/>
</dbReference>
<evidence type="ECO:0000256" key="5">
    <source>
        <dbReference type="SAM" id="Coils"/>
    </source>
</evidence>
<dbReference type="PANTHER" id="PTHR43531:SF14">
    <property type="entry name" value="METHYL-ACCEPTING CHEMOTAXIS PROTEIN I-RELATED"/>
    <property type="match status" value="1"/>
</dbReference>
<feature type="domain" description="Methyl-accepting transducer" evidence="8">
    <location>
        <begin position="431"/>
        <end position="660"/>
    </location>
</feature>
<protein>
    <submittedName>
        <fullName evidence="10">Methyl-accepting chemotaxis protein</fullName>
    </submittedName>
</protein>
<keyword evidence="7" id="KW-0812">Transmembrane</keyword>
<dbReference type="GO" id="GO:0004888">
    <property type="term" value="F:transmembrane signaling receptor activity"/>
    <property type="evidence" value="ECO:0007669"/>
    <property type="project" value="TreeGrafter"/>
</dbReference>
<dbReference type="Pfam" id="PF00672">
    <property type="entry name" value="HAMP"/>
    <property type="match status" value="1"/>
</dbReference>
<evidence type="ECO:0000259" key="9">
    <source>
        <dbReference type="PROSITE" id="PS50885"/>
    </source>
</evidence>
<dbReference type="SMART" id="SM00283">
    <property type="entry name" value="MA"/>
    <property type="match status" value="1"/>
</dbReference>
<feature type="coiled-coil region" evidence="5">
    <location>
        <begin position="649"/>
        <end position="676"/>
    </location>
</feature>
<keyword evidence="5" id="KW-0175">Coiled coil</keyword>
<dbReference type="InterPro" id="IPR004089">
    <property type="entry name" value="MCPsignal_dom"/>
</dbReference>
<dbReference type="Gene3D" id="6.10.340.10">
    <property type="match status" value="1"/>
</dbReference>
<dbReference type="AlphaFoldDB" id="A0A1G9TB26"/>
<evidence type="ECO:0000256" key="1">
    <source>
        <dbReference type="ARBA" id="ARBA00004370"/>
    </source>
</evidence>
<keyword evidence="2" id="KW-0488">Methylation</keyword>
<evidence type="ECO:0000313" key="11">
    <source>
        <dbReference type="Proteomes" id="UP000182146"/>
    </source>
</evidence>
<dbReference type="SUPFAM" id="SSF58104">
    <property type="entry name" value="Methyl-accepting chemotaxis protein (MCP) signaling domain"/>
    <property type="match status" value="1"/>
</dbReference>
<dbReference type="Pfam" id="PF12729">
    <property type="entry name" value="4HB_MCP_1"/>
    <property type="match status" value="1"/>
</dbReference>
<feature type="transmembrane region" description="Helical" evidence="7">
    <location>
        <begin position="318"/>
        <end position="337"/>
    </location>
</feature>
<evidence type="ECO:0000256" key="7">
    <source>
        <dbReference type="SAM" id="Phobius"/>
    </source>
</evidence>
<dbReference type="InterPro" id="IPR051310">
    <property type="entry name" value="MCP_chemotaxis"/>
</dbReference>
<dbReference type="RefSeq" id="WP_052446382.1">
    <property type="nucleotide sequence ID" value="NZ_FNGU01000006.1"/>
</dbReference>
<dbReference type="GO" id="GO:0005886">
    <property type="term" value="C:plasma membrane"/>
    <property type="evidence" value="ECO:0007669"/>
    <property type="project" value="TreeGrafter"/>
</dbReference>
<feature type="compositionally biased region" description="Polar residues" evidence="6">
    <location>
        <begin position="469"/>
        <end position="486"/>
    </location>
</feature>
<reference evidence="10 11" key="1">
    <citation type="submission" date="2016-10" db="EMBL/GenBank/DDBJ databases">
        <authorList>
            <person name="de Groot N.N."/>
        </authorList>
    </citation>
    <scope>NUCLEOTIDE SEQUENCE [LARGE SCALE GENOMIC DNA]</scope>
    <source>
        <strain evidence="10 11">DSM 17813</strain>
    </source>
</reference>
<dbReference type="Pfam" id="PF00015">
    <property type="entry name" value="MCPsignal"/>
    <property type="match status" value="1"/>
</dbReference>
<evidence type="ECO:0000256" key="4">
    <source>
        <dbReference type="PROSITE-ProRule" id="PRU00284"/>
    </source>
</evidence>
<dbReference type="CDD" id="cd06225">
    <property type="entry name" value="HAMP"/>
    <property type="match status" value="1"/>
</dbReference>
<dbReference type="GO" id="GO:0006935">
    <property type="term" value="P:chemotaxis"/>
    <property type="evidence" value="ECO:0007669"/>
    <property type="project" value="TreeGrafter"/>
</dbReference>
<dbReference type="EMBL" id="FNGU01000006">
    <property type="protein sequence ID" value="SDM44335.1"/>
    <property type="molecule type" value="Genomic_DNA"/>
</dbReference>
<dbReference type="InterPro" id="IPR024478">
    <property type="entry name" value="HlyB_4HB_MCP"/>
</dbReference>
<dbReference type="PROSITE" id="PS50885">
    <property type="entry name" value="HAMP"/>
    <property type="match status" value="1"/>
</dbReference>
<feature type="compositionally biased region" description="Basic and acidic residues" evidence="6">
    <location>
        <begin position="487"/>
        <end position="503"/>
    </location>
</feature>
<dbReference type="STRING" id="392333.SAMN05660860_02532"/>
<dbReference type="GO" id="GO:0007165">
    <property type="term" value="P:signal transduction"/>
    <property type="evidence" value="ECO:0007669"/>
    <property type="project" value="UniProtKB-KW"/>
</dbReference>
<dbReference type="Gene3D" id="1.10.287.950">
    <property type="entry name" value="Methyl-accepting chemotaxis protein"/>
    <property type="match status" value="1"/>
</dbReference>
<name>A0A1G9TB26_9BACT</name>
<dbReference type="PANTHER" id="PTHR43531">
    <property type="entry name" value="PROTEIN ICFG"/>
    <property type="match status" value="1"/>
</dbReference>
<dbReference type="SMART" id="SM00304">
    <property type="entry name" value="HAMP"/>
    <property type="match status" value="2"/>
</dbReference>
<proteinExistence type="inferred from homology"/>
<gene>
    <name evidence="10" type="ORF">SAMN05660860_02532</name>
</gene>
<sequence length="723" mass="77942">MKDFRLGVKLMSGFVLVGLITLAVGGIGVNGLKSLQGDIEILGREKLPSVEHLYTIKEAAQGSTIVHRSLLNPGFTLAEREALYEENARTRGVIQAAREAYLQLPLGTAERALYDELMGAWRVRAEAVNRFTDLSRRLDQTGILNPARLRADLEKFRGDHYRAAVQTQDLIHSGADFQGGEDPSLCAFGRWLPTFETTNSQLQDLLHQVRGVHHEFHGNVARIKDLARRGYTEQAQELYRTAMMPAVDRTLAVFGEMIQVAGRAEVLHAEMSDLLMGDVARHSARTYELLDQLIGLTKANAEEAVVVAESEVRQAVQWSLFGSILGVFLALLFGVLLTRSITRPLGRALEMIQDLAAGRLGRRLNLKRQDEIGQMALAMDGFADNLEKEVLEAFKRLADGDFTFEAQGLIREPLAQTNHSLNALVGELQQVANQIAGAGGEVADASQSLSQGATEQASSLEEISASMNEMVSQTRQSAENAGQANHLSDEAQKAAEQGNRKMGDMTQAMAEISEAGQSISKIIKTIEEIAFQTNLLALNAAVEAARAGQHGKGFAVVAEEVRNLAARSAKAAGETAELIEGTVEKTSRGTQIANETAQALDTIVGGVRKVTDLIGEIATAANEQAEGIGQVNSGLSQIDQVTQQNTANAEESAAAAEELSAQAMQLKQMLARFRLSAAVPDVSAPSEKTQPAAFAAPQDVWPAAQPAAKTTAIALDDDEFGRY</sequence>
<evidence type="ECO:0000256" key="6">
    <source>
        <dbReference type="SAM" id="MobiDB-lite"/>
    </source>
</evidence>
<dbReference type="Gene3D" id="1.20.120.30">
    <property type="entry name" value="Aspartate receptor, ligand-binding domain"/>
    <property type="match status" value="1"/>
</dbReference>